<gene>
    <name evidence="2" type="ORF">Esi_0212_0038</name>
</gene>
<sequence length="905" mass="97275">MNGSESRAAENRGKNTNVMSERTLQTVCSGFIGGVKMESTAMVACPALEIHRTPRLWCIAARKAIGHLSKTCAQEAAEAKRMLSAIKAAEESVEGPSWSTALDGTTWRGEGCPSGDFTDNMPKLITPQGQNRAAMCIMVLGPELGLSSARAGEFGESALFESDSESKTEQLKTALSCPKALFCVNVYNHLGYSDCMAKGDNLHTGETESRKPAHYALFRRLGYVVQQVMNPSTTVYDAFAIEVMGPGWRDKLYPGGGDTPSPSTQEETRGVNKMFQRLSSYVNRTLVDAPALRCKTNKGKQWETLVYAIALHPNRPIVKAIVERLYQEDQSYDEDQSVSNEDGDKKKARRFTRSSDPKPEAIQALFSLLPRTQGLPRVLETIAEKGLVNATKTLAVEESTTDILRAFCQSVARGSFIIPSGQGTVGCSTPARSVEDLLPSFVDEGHVDMFAANNGSLSSKLQNTLETCWNAFKPHVKSPEGLLGINKKPVLGFLSASNKTVTVPGKGDKCEVHISTSSVPIEFDSALTGHFLSYEEEVQEGVRGKKDAPEGTPGTKKSPEELEKARERCLLKKKARRLAIEFSMLIVQQVLEVDVAKFSLLWGALDGKGILKTTLQNTPSALDTGNGGQISSFFYQDRLDIIHGATAGKVPMAGAEEEQLDDGAEMQEEMGEGLGTGNDTSVDNVLIDLGNGVTFTGRVSMNDVTSLARPTAVTISLLAAADETDGDNATDSPTANSRGSDGFPTTPTYAGPAQETGDRSSGSSRKRSLSTSGAPSSGIRREEQVHTARRADVPRLPVRPRLSAESSTGGTANYAADANFTRPSALGAARAGLGVQESTSAAKLPGNATDIGSTPETIKQIAEIKDVLQQRRDEWDARSSVPREAGETRSLFCGVRYLLWDTGFG</sequence>
<keyword evidence="3" id="KW-1185">Reference proteome</keyword>
<feature type="compositionally biased region" description="Basic and acidic residues" evidence="1">
    <location>
        <begin position="540"/>
        <end position="549"/>
    </location>
</feature>
<protein>
    <submittedName>
        <fullName evidence="2">Uncharacterized protein</fullName>
    </submittedName>
</protein>
<feature type="compositionally biased region" description="Polar residues" evidence="1">
    <location>
        <begin position="729"/>
        <end position="748"/>
    </location>
</feature>
<evidence type="ECO:0000313" key="2">
    <source>
        <dbReference type="EMBL" id="CBJ30706.1"/>
    </source>
</evidence>
<name>D7FRB5_ECTSI</name>
<proteinExistence type="predicted"/>
<feature type="region of interest" description="Disordered" evidence="1">
    <location>
        <begin position="724"/>
        <end position="815"/>
    </location>
</feature>
<evidence type="ECO:0000313" key="3">
    <source>
        <dbReference type="Proteomes" id="UP000002630"/>
    </source>
</evidence>
<feature type="compositionally biased region" description="Basic and acidic residues" evidence="1">
    <location>
        <begin position="779"/>
        <end position="793"/>
    </location>
</feature>
<dbReference type="Proteomes" id="UP000002630">
    <property type="component" value="Linkage Group LG27"/>
</dbReference>
<feature type="compositionally biased region" description="Low complexity" evidence="1">
    <location>
        <begin position="759"/>
        <end position="773"/>
    </location>
</feature>
<feature type="region of interest" description="Disordered" evidence="1">
    <location>
        <begin position="331"/>
        <end position="357"/>
    </location>
</feature>
<dbReference type="InParanoid" id="D7FRB5"/>
<feature type="compositionally biased region" description="Acidic residues" evidence="1">
    <location>
        <begin position="657"/>
        <end position="671"/>
    </location>
</feature>
<dbReference type="AlphaFoldDB" id="D7FRB5"/>
<dbReference type="EMBL" id="FN648390">
    <property type="protein sequence ID" value="CBJ30706.1"/>
    <property type="molecule type" value="Genomic_DNA"/>
</dbReference>
<reference evidence="2 3" key="1">
    <citation type="journal article" date="2010" name="Nature">
        <title>The Ectocarpus genome and the independent evolution of multicellularity in brown algae.</title>
        <authorList>
            <person name="Cock J.M."/>
            <person name="Sterck L."/>
            <person name="Rouze P."/>
            <person name="Scornet D."/>
            <person name="Allen A.E."/>
            <person name="Amoutzias G."/>
            <person name="Anthouard V."/>
            <person name="Artiguenave F."/>
            <person name="Aury J.M."/>
            <person name="Badger J.H."/>
            <person name="Beszteri B."/>
            <person name="Billiau K."/>
            <person name="Bonnet E."/>
            <person name="Bothwell J.H."/>
            <person name="Bowler C."/>
            <person name="Boyen C."/>
            <person name="Brownlee C."/>
            <person name="Carrano C.J."/>
            <person name="Charrier B."/>
            <person name="Cho G.Y."/>
            <person name="Coelho S.M."/>
            <person name="Collen J."/>
            <person name="Corre E."/>
            <person name="Da Silva C."/>
            <person name="Delage L."/>
            <person name="Delaroque N."/>
            <person name="Dittami S.M."/>
            <person name="Doulbeau S."/>
            <person name="Elias M."/>
            <person name="Farnham G."/>
            <person name="Gachon C.M."/>
            <person name="Gschloessl B."/>
            <person name="Heesch S."/>
            <person name="Jabbari K."/>
            <person name="Jubin C."/>
            <person name="Kawai H."/>
            <person name="Kimura K."/>
            <person name="Kloareg B."/>
            <person name="Kupper F.C."/>
            <person name="Lang D."/>
            <person name="Le Bail A."/>
            <person name="Leblanc C."/>
            <person name="Lerouge P."/>
            <person name="Lohr M."/>
            <person name="Lopez P.J."/>
            <person name="Martens C."/>
            <person name="Maumus F."/>
            <person name="Michel G."/>
            <person name="Miranda-Saavedra D."/>
            <person name="Morales J."/>
            <person name="Moreau H."/>
            <person name="Motomura T."/>
            <person name="Nagasato C."/>
            <person name="Napoli C.A."/>
            <person name="Nelson D.R."/>
            <person name="Nyvall-Collen P."/>
            <person name="Peters A.F."/>
            <person name="Pommier C."/>
            <person name="Potin P."/>
            <person name="Poulain J."/>
            <person name="Quesneville H."/>
            <person name="Read B."/>
            <person name="Rensing S.A."/>
            <person name="Ritter A."/>
            <person name="Rousvoal S."/>
            <person name="Samanta M."/>
            <person name="Samson G."/>
            <person name="Schroeder D.C."/>
            <person name="Segurens B."/>
            <person name="Strittmatter M."/>
            <person name="Tonon T."/>
            <person name="Tregear J.W."/>
            <person name="Valentin K."/>
            <person name="von Dassow P."/>
            <person name="Yamagishi T."/>
            <person name="Van de Peer Y."/>
            <person name="Wincker P."/>
        </authorList>
    </citation>
    <scope>NUCLEOTIDE SEQUENCE [LARGE SCALE GENOMIC DNA]</scope>
    <source>
        <strain evidence="3">Ec32 / CCAP1310/4</strain>
    </source>
</reference>
<feature type="region of interest" description="Disordered" evidence="1">
    <location>
        <begin position="657"/>
        <end position="679"/>
    </location>
</feature>
<dbReference type="EMBL" id="FN649752">
    <property type="protein sequence ID" value="CBJ30706.1"/>
    <property type="molecule type" value="Genomic_DNA"/>
</dbReference>
<evidence type="ECO:0000256" key="1">
    <source>
        <dbReference type="SAM" id="MobiDB-lite"/>
    </source>
</evidence>
<accession>D7FRB5</accession>
<organism evidence="2 3">
    <name type="scientific">Ectocarpus siliculosus</name>
    <name type="common">Brown alga</name>
    <name type="synonym">Conferva siliculosa</name>
    <dbReference type="NCBI Taxonomy" id="2880"/>
    <lineage>
        <taxon>Eukaryota</taxon>
        <taxon>Sar</taxon>
        <taxon>Stramenopiles</taxon>
        <taxon>Ochrophyta</taxon>
        <taxon>PX clade</taxon>
        <taxon>Phaeophyceae</taxon>
        <taxon>Ectocarpales</taxon>
        <taxon>Ectocarpaceae</taxon>
        <taxon>Ectocarpus</taxon>
    </lineage>
</organism>
<feature type="region of interest" description="Disordered" evidence="1">
    <location>
        <begin position="539"/>
        <end position="563"/>
    </location>
</feature>